<evidence type="ECO:0000313" key="2">
    <source>
        <dbReference type="Proteomes" id="UP000625711"/>
    </source>
</evidence>
<reference evidence="1" key="1">
    <citation type="submission" date="2020-08" db="EMBL/GenBank/DDBJ databases">
        <title>Genome sequencing and assembly of the red palm weevil Rhynchophorus ferrugineus.</title>
        <authorList>
            <person name="Dias G.B."/>
            <person name="Bergman C.M."/>
            <person name="Manee M."/>
        </authorList>
    </citation>
    <scope>NUCLEOTIDE SEQUENCE</scope>
    <source>
        <strain evidence="1">AA-2017</strain>
        <tissue evidence="1">Whole larva</tissue>
    </source>
</reference>
<gene>
    <name evidence="1" type="ORF">GWI33_014214</name>
</gene>
<dbReference type="AlphaFoldDB" id="A0A834MAV1"/>
<sequence>MRQISTHYETEKGKNVSLAAAKISRRIFRGAVPKMGKLQQRHDERMRNGEQHSAGLFSLWDRSKSHVTQTGPEIASRLRLFKLFGRLNYLVNNVWDIFVVSALTSDVLHFPSRFRFVML</sequence>
<proteinExistence type="predicted"/>
<name>A0A834MAV1_RHYFE</name>
<evidence type="ECO:0000313" key="1">
    <source>
        <dbReference type="EMBL" id="KAF7273045.1"/>
    </source>
</evidence>
<dbReference type="Proteomes" id="UP000625711">
    <property type="component" value="Unassembled WGS sequence"/>
</dbReference>
<keyword evidence="2" id="KW-1185">Reference proteome</keyword>
<accession>A0A834MAV1</accession>
<protein>
    <submittedName>
        <fullName evidence="1">Uncharacterized protein</fullName>
    </submittedName>
</protein>
<comment type="caution">
    <text evidence="1">The sequence shown here is derived from an EMBL/GenBank/DDBJ whole genome shotgun (WGS) entry which is preliminary data.</text>
</comment>
<dbReference type="EMBL" id="JAACXV010013589">
    <property type="protein sequence ID" value="KAF7273045.1"/>
    <property type="molecule type" value="Genomic_DNA"/>
</dbReference>
<organism evidence="1 2">
    <name type="scientific">Rhynchophorus ferrugineus</name>
    <name type="common">Red palm weevil</name>
    <name type="synonym">Curculio ferrugineus</name>
    <dbReference type="NCBI Taxonomy" id="354439"/>
    <lineage>
        <taxon>Eukaryota</taxon>
        <taxon>Metazoa</taxon>
        <taxon>Ecdysozoa</taxon>
        <taxon>Arthropoda</taxon>
        <taxon>Hexapoda</taxon>
        <taxon>Insecta</taxon>
        <taxon>Pterygota</taxon>
        <taxon>Neoptera</taxon>
        <taxon>Endopterygota</taxon>
        <taxon>Coleoptera</taxon>
        <taxon>Polyphaga</taxon>
        <taxon>Cucujiformia</taxon>
        <taxon>Curculionidae</taxon>
        <taxon>Dryophthorinae</taxon>
        <taxon>Rhynchophorus</taxon>
    </lineage>
</organism>